<reference evidence="2" key="1">
    <citation type="journal article" date="2022" name="bioRxiv">
        <title>Genomics of Preaxostyla Flagellates Illuminates Evolutionary Transitions and the Path Towards Mitochondrial Loss.</title>
        <authorList>
            <person name="Novak L.V.F."/>
            <person name="Treitli S.C."/>
            <person name="Pyrih J."/>
            <person name="Halakuc P."/>
            <person name="Pipaliya S.V."/>
            <person name="Vacek V."/>
            <person name="Brzon O."/>
            <person name="Soukal P."/>
            <person name="Eme L."/>
            <person name="Dacks J.B."/>
            <person name="Karnkowska A."/>
            <person name="Elias M."/>
            <person name="Hampl V."/>
        </authorList>
    </citation>
    <scope>NUCLEOTIDE SEQUENCE</scope>
    <source>
        <strain evidence="2">RCP-MX</strain>
    </source>
</reference>
<sequence>MAIYRTLPQTWFVVPGVVQDLRDPVSLVDLGGTMGATPPPPDSGDLSPIQQPRDPSPPVSSSNQSWVEVFPLERPIETELLTYSRPLCSPLALVAPLPVPLREGTSLVSLVDVNILDDECGCLSPPGLPPLHSIWDFFPRADALPRLIDPLLLNTLQPPPEISSLSLLLGATQGRSLPCCPQSIFPDPLDGDNPKPDGDFSRQAVQVEDDDRPGPILELYLPQRHVPLFDEALLHPLVSLLPSLRARSLPYKGPDLNNFILSLVARNRVPLTSLTLQDLDRLQATAVDCDMSDIPGLLPGTLPGQLHSAKDNSLLYRRDSPETPAFYPTRPSVFR</sequence>
<comment type="caution">
    <text evidence="2">The sequence shown here is derived from an EMBL/GenBank/DDBJ whole genome shotgun (WGS) entry which is preliminary data.</text>
</comment>
<keyword evidence="3" id="KW-1185">Reference proteome</keyword>
<feature type="region of interest" description="Disordered" evidence="1">
    <location>
        <begin position="29"/>
        <end position="64"/>
    </location>
</feature>
<evidence type="ECO:0000256" key="1">
    <source>
        <dbReference type="SAM" id="MobiDB-lite"/>
    </source>
</evidence>
<name>A0ABQ8U7N5_9EUKA</name>
<protein>
    <submittedName>
        <fullName evidence="2">Uncharacterized protein</fullName>
    </submittedName>
</protein>
<dbReference type="Proteomes" id="UP001141327">
    <property type="component" value="Unassembled WGS sequence"/>
</dbReference>
<accession>A0ABQ8U7N5</accession>
<evidence type="ECO:0000313" key="2">
    <source>
        <dbReference type="EMBL" id="KAJ4455353.1"/>
    </source>
</evidence>
<evidence type="ECO:0000313" key="3">
    <source>
        <dbReference type="Proteomes" id="UP001141327"/>
    </source>
</evidence>
<gene>
    <name evidence="2" type="ORF">PAPYR_9746</name>
</gene>
<proteinExistence type="predicted"/>
<dbReference type="EMBL" id="JAPMOS010000111">
    <property type="protein sequence ID" value="KAJ4455353.1"/>
    <property type="molecule type" value="Genomic_DNA"/>
</dbReference>
<organism evidence="2 3">
    <name type="scientific">Paratrimastix pyriformis</name>
    <dbReference type="NCBI Taxonomy" id="342808"/>
    <lineage>
        <taxon>Eukaryota</taxon>
        <taxon>Metamonada</taxon>
        <taxon>Preaxostyla</taxon>
        <taxon>Paratrimastigidae</taxon>
        <taxon>Paratrimastix</taxon>
    </lineage>
</organism>